<feature type="signal peptide" evidence="1">
    <location>
        <begin position="1"/>
        <end position="23"/>
    </location>
</feature>
<dbReference type="OrthoDB" id="7875085at2"/>
<evidence type="ECO:0000313" key="2">
    <source>
        <dbReference type="EMBL" id="SDI98188.1"/>
    </source>
</evidence>
<feature type="chain" id="PRO_5011695735" description="Porin" evidence="1">
    <location>
        <begin position="24"/>
        <end position="109"/>
    </location>
</feature>
<evidence type="ECO:0000313" key="3">
    <source>
        <dbReference type="Proteomes" id="UP000199093"/>
    </source>
</evidence>
<evidence type="ECO:0008006" key="4">
    <source>
        <dbReference type="Google" id="ProtNLM"/>
    </source>
</evidence>
<reference evidence="2 3" key="1">
    <citation type="submission" date="2016-10" db="EMBL/GenBank/DDBJ databases">
        <authorList>
            <person name="de Groot N.N."/>
        </authorList>
    </citation>
    <scope>NUCLEOTIDE SEQUENCE [LARGE SCALE GENOMIC DNA]</scope>
    <source>
        <strain evidence="2 3">DSM 26424</strain>
    </source>
</reference>
<sequence>MRVLTFIAAVAALSLAGSIAARAEVVNDIWVGPSPDPTQPPLIQSYPISNLCPAPRQPVILGGVIWCDIPTAGAYYDPQAHSPRKARLHRAAPLPRPWTPEGEKGVIWR</sequence>
<organism evidence="2 3">
    <name type="scientific">Salipiger marinus</name>
    <dbReference type="NCBI Taxonomy" id="555512"/>
    <lineage>
        <taxon>Bacteria</taxon>
        <taxon>Pseudomonadati</taxon>
        <taxon>Pseudomonadota</taxon>
        <taxon>Alphaproteobacteria</taxon>
        <taxon>Rhodobacterales</taxon>
        <taxon>Roseobacteraceae</taxon>
        <taxon>Salipiger</taxon>
    </lineage>
</organism>
<dbReference type="RefSeq" id="WP_089848882.1">
    <property type="nucleotide sequence ID" value="NZ_FNEJ01000014.1"/>
</dbReference>
<gene>
    <name evidence="2" type="ORF">SAMN04487993_101421</name>
</gene>
<keyword evidence="1" id="KW-0732">Signal</keyword>
<dbReference type="EMBL" id="FNEJ01000014">
    <property type="protein sequence ID" value="SDI98188.1"/>
    <property type="molecule type" value="Genomic_DNA"/>
</dbReference>
<keyword evidence="3" id="KW-1185">Reference proteome</keyword>
<accession>A0A1G8Q0L7</accession>
<protein>
    <recommendedName>
        <fullName evidence="4">Porin</fullName>
    </recommendedName>
</protein>
<evidence type="ECO:0000256" key="1">
    <source>
        <dbReference type="SAM" id="SignalP"/>
    </source>
</evidence>
<dbReference type="STRING" id="555512.SAMN04487993_101421"/>
<dbReference type="AlphaFoldDB" id="A0A1G8Q0L7"/>
<name>A0A1G8Q0L7_9RHOB</name>
<proteinExistence type="predicted"/>
<dbReference type="Proteomes" id="UP000199093">
    <property type="component" value="Unassembled WGS sequence"/>
</dbReference>